<dbReference type="AlphaFoldDB" id="A0A9P8ICN4"/>
<dbReference type="Proteomes" id="UP000698800">
    <property type="component" value="Unassembled WGS sequence"/>
</dbReference>
<proteinExistence type="predicted"/>
<sequence>MSIYRVVALPATPLPIRLLRLFPAPTLNDDIKCELFPSNLDGEHTFEALSYTWGSEANPATITLQGEAREVTQNLAAALRHLRFHDRDRVLWVDALCINQNDTVEKSMQVDQMRQVYTRSCTSRVLVWLGDEGTAGAALKFMKQLKASSGRNAKLSKTTARYFPDNMSGLQIVAALGAASAGGANLTSGLLEAANASTIALQDDIMKAYESPDYFPRLLVEDSGDWKICEDLLSRNYWTRTWILQEVIHAGEVLVHIGRLAPIDIDSLCELAVSFQKWFNPVSEFARTGLILSAQHISSIADPSSPFLLHELIKAAGRGELVHEMIKDMREKYQEGAKNEGAAFSPALAPLLAKTRRHLAKDARDKIYGLVGMSNNSYQIKTNYETSIEDLYTTTTRHLLSRVLVVLSWVESPDREKSGLDLPSWVVDFTTTQEPLVLMMYTALMGFSANKNFPPTAAKEPHLEQALDCRVLILRGIQVGRILEVRTVRIPSPDEKDDQEVRIFGYETVGDNPTIHAIDRPGLTPSFRNTSWGPKKCQPNDIIIVAPGSTVPLVLRSDGGEWLFVGMCWVIESEIQNWKKMIEASSAPGVSSMDPGLSSIMAGGVCTAAKESDVKLFHIR</sequence>
<dbReference type="Pfam" id="PF06985">
    <property type="entry name" value="HET"/>
    <property type="match status" value="1"/>
</dbReference>
<gene>
    <name evidence="2" type="ORF">FGG08_000844</name>
</gene>
<dbReference type="EMBL" id="JAGHQL010000010">
    <property type="protein sequence ID" value="KAH0545073.1"/>
    <property type="molecule type" value="Genomic_DNA"/>
</dbReference>
<dbReference type="PANTHER" id="PTHR24148:SF73">
    <property type="entry name" value="HET DOMAIN PROTEIN (AFU_ORTHOLOGUE AFUA_8G01020)"/>
    <property type="match status" value="1"/>
</dbReference>
<dbReference type="PANTHER" id="PTHR24148">
    <property type="entry name" value="ANKYRIN REPEAT DOMAIN-CONTAINING PROTEIN 39 HOMOLOG-RELATED"/>
    <property type="match status" value="1"/>
</dbReference>
<name>A0A9P8ICN4_9PEZI</name>
<dbReference type="InterPro" id="IPR052895">
    <property type="entry name" value="HetReg/Transcr_Mod"/>
</dbReference>
<evidence type="ECO:0000259" key="1">
    <source>
        <dbReference type="Pfam" id="PF06985"/>
    </source>
</evidence>
<dbReference type="InterPro" id="IPR010730">
    <property type="entry name" value="HET"/>
</dbReference>
<accession>A0A9P8ICN4</accession>
<evidence type="ECO:0000313" key="3">
    <source>
        <dbReference type="Proteomes" id="UP000698800"/>
    </source>
</evidence>
<protein>
    <recommendedName>
        <fullName evidence="1">Heterokaryon incompatibility domain-containing protein</fullName>
    </recommendedName>
</protein>
<organism evidence="2 3">
    <name type="scientific">Glutinoglossum americanum</name>
    <dbReference type="NCBI Taxonomy" id="1670608"/>
    <lineage>
        <taxon>Eukaryota</taxon>
        <taxon>Fungi</taxon>
        <taxon>Dikarya</taxon>
        <taxon>Ascomycota</taxon>
        <taxon>Pezizomycotina</taxon>
        <taxon>Geoglossomycetes</taxon>
        <taxon>Geoglossales</taxon>
        <taxon>Geoglossaceae</taxon>
        <taxon>Glutinoglossum</taxon>
    </lineage>
</organism>
<keyword evidence="3" id="KW-1185">Reference proteome</keyword>
<reference evidence="2" key="1">
    <citation type="submission" date="2021-03" db="EMBL/GenBank/DDBJ databases">
        <title>Comparative genomics and phylogenomic investigation of the class Geoglossomycetes provide insights into ecological specialization and systematics.</title>
        <authorList>
            <person name="Melie T."/>
            <person name="Pirro S."/>
            <person name="Miller A.N."/>
            <person name="Quandt A."/>
        </authorList>
    </citation>
    <scope>NUCLEOTIDE SEQUENCE</scope>
    <source>
        <strain evidence="2">GBOQ0MN5Z8</strain>
    </source>
</reference>
<comment type="caution">
    <text evidence="2">The sequence shown here is derived from an EMBL/GenBank/DDBJ whole genome shotgun (WGS) entry which is preliminary data.</text>
</comment>
<feature type="domain" description="Heterokaryon incompatibility" evidence="1">
    <location>
        <begin position="46"/>
        <end position="246"/>
    </location>
</feature>
<evidence type="ECO:0000313" key="2">
    <source>
        <dbReference type="EMBL" id="KAH0545073.1"/>
    </source>
</evidence>
<dbReference type="OrthoDB" id="2157530at2759"/>